<dbReference type="InterPro" id="IPR027417">
    <property type="entry name" value="P-loop_NTPase"/>
</dbReference>
<dbReference type="Proteomes" id="UP000481583">
    <property type="component" value="Unassembled WGS sequence"/>
</dbReference>
<dbReference type="GO" id="GO:0005524">
    <property type="term" value="F:ATP binding"/>
    <property type="evidence" value="ECO:0007669"/>
    <property type="project" value="UniProtKB-KW"/>
</dbReference>
<name>A0A6G4U344_9ACTN</name>
<evidence type="ECO:0000256" key="2">
    <source>
        <dbReference type="ARBA" id="ARBA00022840"/>
    </source>
</evidence>
<dbReference type="GO" id="GO:0005737">
    <property type="term" value="C:cytoplasm"/>
    <property type="evidence" value="ECO:0007669"/>
    <property type="project" value="TreeGrafter"/>
</dbReference>
<protein>
    <submittedName>
        <fullName evidence="4">AAA family ATPase</fullName>
    </submittedName>
</protein>
<dbReference type="SUPFAM" id="SSF52540">
    <property type="entry name" value="P-loop containing nucleoside triphosphate hydrolases"/>
    <property type="match status" value="1"/>
</dbReference>
<dbReference type="AlphaFoldDB" id="A0A6G4U344"/>
<keyword evidence="1" id="KW-0547">Nucleotide-binding</keyword>
<proteinExistence type="predicted"/>
<keyword evidence="5" id="KW-1185">Reference proteome</keyword>
<feature type="domain" description="Orc1-like AAA ATPase" evidence="3">
    <location>
        <begin position="5"/>
        <end position="178"/>
    </location>
</feature>
<dbReference type="RefSeq" id="WP_165238269.1">
    <property type="nucleotide sequence ID" value="NZ_JAAKZV010000068.1"/>
</dbReference>
<evidence type="ECO:0000256" key="1">
    <source>
        <dbReference type="ARBA" id="ARBA00022741"/>
    </source>
</evidence>
<organism evidence="4 5">
    <name type="scientific">Streptomyces coryli</name>
    <dbReference type="NCBI Taxonomy" id="1128680"/>
    <lineage>
        <taxon>Bacteria</taxon>
        <taxon>Bacillati</taxon>
        <taxon>Actinomycetota</taxon>
        <taxon>Actinomycetes</taxon>
        <taxon>Kitasatosporales</taxon>
        <taxon>Streptomycetaceae</taxon>
        <taxon>Streptomyces</taxon>
    </lineage>
</organism>
<dbReference type="EMBL" id="JAAKZV010000068">
    <property type="protein sequence ID" value="NGN65651.1"/>
    <property type="molecule type" value="Genomic_DNA"/>
</dbReference>
<dbReference type="InterPro" id="IPR041664">
    <property type="entry name" value="AAA_16"/>
</dbReference>
<evidence type="ECO:0000313" key="4">
    <source>
        <dbReference type="EMBL" id="NGN65651.1"/>
    </source>
</evidence>
<reference evidence="4 5" key="1">
    <citation type="submission" date="2020-02" db="EMBL/GenBank/DDBJ databases">
        <title>Whole-genome analyses of novel actinobacteria.</title>
        <authorList>
            <person name="Sahin N."/>
        </authorList>
    </citation>
    <scope>NUCLEOTIDE SEQUENCE [LARGE SCALE GENOMIC DNA]</scope>
    <source>
        <strain evidence="4 5">A7024</strain>
    </source>
</reference>
<evidence type="ECO:0000259" key="3">
    <source>
        <dbReference type="Pfam" id="PF13191"/>
    </source>
</evidence>
<evidence type="ECO:0000313" key="5">
    <source>
        <dbReference type="Proteomes" id="UP000481583"/>
    </source>
</evidence>
<dbReference type="GO" id="GO:0004016">
    <property type="term" value="F:adenylate cyclase activity"/>
    <property type="evidence" value="ECO:0007669"/>
    <property type="project" value="TreeGrafter"/>
</dbReference>
<dbReference type="Pfam" id="PF13191">
    <property type="entry name" value="AAA_16"/>
    <property type="match status" value="1"/>
</dbReference>
<gene>
    <name evidence="4" type="ORF">G5C51_17310</name>
</gene>
<sequence>MSSALIGRDHPAGVLRAAIDRAAVSHGGLVLVAGEAGIGKTALVTGAVAAAREQGALVLSGSCWDGAPGYWPWTQVVRGLKRGAGDGAWEEARQAGGGVLAALLGADGGIPADGADGLPAGGSDGFPLYDAVTSALAAVAARRPVVVVLDDLHWADPASLRLLAFAAQHTWFERLLLVGTYRDVETDAAGHPLRELIAAVTAKAANVTLTGLDVDGTGRLMARTAGREPAPELVAEVHRRTGGNPFFVEQTARLWAGGASVDAVAPGVRDALRRRLDLLPAPVAGLLGAAAVLGREFHRQVLAAVVGEPVARTDRLLETAVAARLVIAKGGGDFAFAHDLVRETLYDALPEPRARHAAVVRALDTAPALAGKVLPADRARHAWAAGAELDRERAMALLREAAQDALGRIADEEALIHLRRVRELAAAGTPRERVLAGLALGEQLIYAGESAEALPVLDEAVREARATGEHDLLGRAALTLFGAMGHPGSQPGRREELLREAHAALVGGHRDEASDPDRMAAEIAVALAVRARRGADDEALGFGLWSRHHAIWGPGTAAERVALTEELAAIARRVGDVEGEHFATALRWVALLELGDARFLESYRAYVAGARRGGLPRMEYTGAIDESIIEAFMGDFARAEELLDHVLAENGDTDHVTFTTGMLHHHRWALLMLQGRYAEAERALDADTRPDRPRVRLARALTAVRRGDPEPARRLLADDAPEAPAADRARRPLLWRLQAETAAATRDPRLAAQAREGLAALRGQWLVSLFGWDVGGPADHWLAMLDAAEERWDQAVEGFTAARRAADRLRSRPWSLEARAGLAAALAARGGPGDAERAAGLRAEVAREAGELGMRHLAAPVEEEVRAPAAEREFRYDGRVWTLTYAGRTVHLPDAKGLRDMHLLLARPGEEIPAVRLLSPEGGEEVVAARRLGGDPVLDEEAKAQYKRRLERLDEEIDRAAAVGDDARAAEYDKERDALLHELRAAAGLGGRSRRLGDEAERARKAVSGRIRDAIRKIESGHPALAAHLKAAISTGSTCAYRPGDGERAAVWRL</sequence>
<accession>A0A6G4U344</accession>
<keyword evidence="2" id="KW-0067">ATP-binding</keyword>
<dbReference type="PANTHER" id="PTHR16305">
    <property type="entry name" value="TESTICULAR SOLUBLE ADENYLYL CYCLASE"/>
    <property type="match status" value="1"/>
</dbReference>
<comment type="caution">
    <text evidence="4">The sequence shown here is derived from an EMBL/GenBank/DDBJ whole genome shotgun (WGS) entry which is preliminary data.</text>
</comment>
<dbReference type="PANTHER" id="PTHR16305:SF28">
    <property type="entry name" value="GUANYLATE CYCLASE DOMAIN-CONTAINING PROTEIN"/>
    <property type="match status" value="1"/>
</dbReference>